<proteinExistence type="predicted"/>
<evidence type="ECO:0000313" key="2">
    <source>
        <dbReference type="Proteomes" id="UP000039865"/>
    </source>
</evidence>
<accession>A0A078ARR1</accession>
<dbReference type="AlphaFoldDB" id="A0A078ARR1"/>
<evidence type="ECO:0000313" key="1">
    <source>
        <dbReference type="EMBL" id="CDW85175.1"/>
    </source>
</evidence>
<organism evidence="1 2">
    <name type="scientific">Stylonychia lemnae</name>
    <name type="common">Ciliate</name>
    <dbReference type="NCBI Taxonomy" id="5949"/>
    <lineage>
        <taxon>Eukaryota</taxon>
        <taxon>Sar</taxon>
        <taxon>Alveolata</taxon>
        <taxon>Ciliophora</taxon>
        <taxon>Intramacronucleata</taxon>
        <taxon>Spirotrichea</taxon>
        <taxon>Stichotrichia</taxon>
        <taxon>Sporadotrichida</taxon>
        <taxon>Oxytrichidae</taxon>
        <taxon>Stylonychinae</taxon>
        <taxon>Stylonychia</taxon>
    </lineage>
</organism>
<dbReference type="EMBL" id="CCKQ01013508">
    <property type="protein sequence ID" value="CDW85175.1"/>
    <property type="molecule type" value="Genomic_DNA"/>
</dbReference>
<name>A0A078ARR1_STYLE</name>
<gene>
    <name evidence="1" type="primary">Contig536.g588</name>
    <name evidence="1" type="ORF">STYLEM_14247</name>
</gene>
<reference evidence="1 2" key="1">
    <citation type="submission" date="2014-06" db="EMBL/GenBank/DDBJ databases">
        <authorList>
            <person name="Swart Estienne"/>
        </authorList>
    </citation>
    <scope>NUCLEOTIDE SEQUENCE [LARGE SCALE GENOMIC DNA]</scope>
    <source>
        <strain evidence="1 2">130c</strain>
    </source>
</reference>
<keyword evidence="2" id="KW-1185">Reference proteome</keyword>
<dbReference type="InParanoid" id="A0A078ARR1"/>
<sequence>MSQEFFFKANRHSMQLNPMEQSQKLNEDLNQSLNISLMLRRSINNHSQLSGVPSVNTFKDDIQSPRSMLNQTQQQSQFSHQPQIFQGPVISQDVLMASQKIIRDLEEIDHIYLDSEIKAASNKKKGIFDKLLNKLKKDKLTATSMTPNLRQDSNLSKCSQKGYVAYSKRNLTKKNSSSNSPQSLFSLPQIDSIVLRQSYQHGFYDPNQQDKSQIRYRKANMPFRRDSNFEIQKHQEDKPYVQNQKRLFYLQKNISASTDYSSVFSKDQLY</sequence>
<protein>
    <submittedName>
        <fullName evidence="1">Uncharacterized protein</fullName>
    </submittedName>
</protein>
<dbReference type="Proteomes" id="UP000039865">
    <property type="component" value="Unassembled WGS sequence"/>
</dbReference>